<dbReference type="PANTHER" id="PTHR11078:SF3">
    <property type="entry name" value="ANTITERMINATION NUSB DOMAIN-CONTAINING PROTEIN"/>
    <property type="match status" value="1"/>
</dbReference>
<dbReference type="KEGG" id="lnn:F0161_05395"/>
<protein>
    <recommendedName>
        <fullName evidence="6">Transcription antitermination protein NusB</fullName>
    </recommendedName>
    <alternativeName>
        <fullName evidence="6">Antitermination factor NusB</fullName>
    </alternativeName>
</protein>
<comment type="similarity">
    <text evidence="1 6">Belongs to the NusB family.</text>
</comment>
<accession>A0A5P1X3V9</accession>
<dbReference type="PANTHER" id="PTHR11078">
    <property type="entry name" value="N UTILIZATION SUBSTANCE PROTEIN B-RELATED"/>
    <property type="match status" value="1"/>
</dbReference>
<keyword evidence="4 6" id="KW-0805">Transcription regulation</keyword>
<dbReference type="HAMAP" id="MF_00073">
    <property type="entry name" value="NusB"/>
    <property type="match status" value="1"/>
</dbReference>
<evidence type="ECO:0000256" key="2">
    <source>
        <dbReference type="ARBA" id="ARBA00022814"/>
    </source>
</evidence>
<dbReference type="GO" id="GO:0031564">
    <property type="term" value="P:transcription antitermination"/>
    <property type="evidence" value="ECO:0007669"/>
    <property type="project" value="UniProtKB-KW"/>
</dbReference>
<comment type="function">
    <text evidence="6">Involved in transcription antitermination. Required for transcription of ribosomal RNA (rRNA) genes. Binds specifically to the boxA antiterminator sequence of the ribosomal RNA (rrn) operons.</text>
</comment>
<dbReference type="Pfam" id="PF01029">
    <property type="entry name" value="NusB"/>
    <property type="match status" value="1"/>
</dbReference>
<evidence type="ECO:0000259" key="7">
    <source>
        <dbReference type="Pfam" id="PF01029"/>
    </source>
</evidence>
<keyword evidence="3 6" id="KW-0694">RNA-binding</keyword>
<keyword evidence="9" id="KW-1185">Reference proteome</keyword>
<dbReference type="RefSeq" id="WP_150203940.1">
    <property type="nucleotide sequence ID" value="NZ_CP043939.1"/>
</dbReference>
<dbReference type="GO" id="GO:0003723">
    <property type="term" value="F:RNA binding"/>
    <property type="evidence" value="ECO:0007669"/>
    <property type="project" value="UniProtKB-UniRule"/>
</dbReference>
<dbReference type="AlphaFoldDB" id="A0A5P1X3V9"/>
<evidence type="ECO:0000256" key="3">
    <source>
        <dbReference type="ARBA" id="ARBA00022884"/>
    </source>
</evidence>
<evidence type="ECO:0000256" key="1">
    <source>
        <dbReference type="ARBA" id="ARBA00005952"/>
    </source>
</evidence>
<dbReference type="GO" id="GO:0005829">
    <property type="term" value="C:cytosol"/>
    <property type="evidence" value="ECO:0007669"/>
    <property type="project" value="TreeGrafter"/>
</dbReference>
<keyword evidence="5 6" id="KW-0804">Transcription</keyword>
<evidence type="ECO:0000256" key="4">
    <source>
        <dbReference type="ARBA" id="ARBA00023015"/>
    </source>
</evidence>
<proteinExistence type="inferred from homology"/>
<reference evidence="8 9" key="1">
    <citation type="submission" date="2019-09" db="EMBL/GenBank/DDBJ databases">
        <title>Complete Genome Sequence of Lactobacillus nenjiangensis SH-Y15, isolated from sauerkraut.</title>
        <authorList>
            <person name="Yang H."/>
        </authorList>
    </citation>
    <scope>NUCLEOTIDE SEQUENCE [LARGE SCALE GENOMIC DNA]</scope>
    <source>
        <strain evidence="8 9">SH-Y15</strain>
    </source>
</reference>
<evidence type="ECO:0000313" key="8">
    <source>
        <dbReference type="EMBL" id="QER67339.1"/>
    </source>
</evidence>
<dbReference type="SUPFAM" id="SSF48013">
    <property type="entry name" value="NusB-like"/>
    <property type="match status" value="1"/>
</dbReference>
<evidence type="ECO:0000256" key="6">
    <source>
        <dbReference type="HAMAP-Rule" id="MF_00073"/>
    </source>
</evidence>
<dbReference type="InterPro" id="IPR006027">
    <property type="entry name" value="NusB_RsmB_TIM44"/>
</dbReference>
<dbReference type="Gene3D" id="1.10.940.10">
    <property type="entry name" value="NusB-like"/>
    <property type="match status" value="1"/>
</dbReference>
<evidence type="ECO:0000256" key="5">
    <source>
        <dbReference type="ARBA" id="ARBA00023163"/>
    </source>
</evidence>
<dbReference type="NCBIfam" id="TIGR01951">
    <property type="entry name" value="nusB"/>
    <property type="match status" value="1"/>
</dbReference>
<dbReference type="GO" id="GO:0006353">
    <property type="term" value="P:DNA-templated transcription termination"/>
    <property type="evidence" value="ECO:0007669"/>
    <property type="project" value="UniProtKB-UniRule"/>
</dbReference>
<dbReference type="EMBL" id="CP043939">
    <property type="protein sequence ID" value="QER67339.1"/>
    <property type="molecule type" value="Genomic_DNA"/>
</dbReference>
<keyword evidence="2 6" id="KW-0889">Transcription antitermination</keyword>
<evidence type="ECO:0000313" key="9">
    <source>
        <dbReference type="Proteomes" id="UP000325295"/>
    </source>
</evidence>
<feature type="domain" description="NusB/RsmB/TIM44" evidence="7">
    <location>
        <begin position="6"/>
        <end position="133"/>
    </location>
</feature>
<dbReference type="InterPro" id="IPR011605">
    <property type="entry name" value="NusB_fam"/>
</dbReference>
<dbReference type="InterPro" id="IPR035926">
    <property type="entry name" value="NusB-like_sf"/>
</dbReference>
<sequence>MSMNRHQIRKSAFQTLFAELANEDADIAELYKEVLAIEHEKDIPDYLVTLVEGVNNHRDSLNEQIQSLLSAKWTVSRIAKSDLIILQIALFEMQYVDDVPNAVVINEALELAAAFSDDSSKKFINGVLGSFEKQVG</sequence>
<organism evidence="8 9">
    <name type="scientific">Paucilactobacillus nenjiangensis</name>
    <dbReference type="NCBI Taxonomy" id="1296540"/>
    <lineage>
        <taxon>Bacteria</taxon>
        <taxon>Bacillati</taxon>
        <taxon>Bacillota</taxon>
        <taxon>Bacilli</taxon>
        <taxon>Lactobacillales</taxon>
        <taxon>Lactobacillaceae</taxon>
        <taxon>Paucilactobacillus</taxon>
    </lineage>
</organism>
<dbReference type="NCBIfam" id="NF001223">
    <property type="entry name" value="PRK00202.1-1"/>
    <property type="match status" value="1"/>
</dbReference>
<gene>
    <name evidence="6 8" type="primary">nusB</name>
    <name evidence="8" type="ORF">F0161_05395</name>
</gene>
<dbReference type="Proteomes" id="UP000325295">
    <property type="component" value="Chromosome"/>
</dbReference>
<dbReference type="OrthoDB" id="9811381at2"/>
<name>A0A5P1X3V9_9LACO</name>